<feature type="transmembrane region" description="Helical" evidence="5">
    <location>
        <begin position="15"/>
        <end position="34"/>
    </location>
</feature>
<proteinExistence type="predicted"/>
<keyword evidence="2 5" id="KW-0812">Transmembrane</keyword>
<dbReference type="PANTHER" id="PTHR10924:SF4">
    <property type="entry name" value="GH15861P"/>
    <property type="match status" value="1"/>
</dbReference>
<accession>A0A3S3PTY8</accession>
<dbReference type="SUPFAM" id="SSF103473">
    <property type="entry name" value="MFS general substrate transporter"/>
    <property type="match status" value="1"/>
</dbReference>
<keyword evidence="4 5" id="KW-0472">Membrane</keyword>
<name>A0A3S3PTY8_9ACAR</name>
<protein>
    <recommendedName>
        <fullName evidence="8">Feline leukemia virus subgroup C receptor-related protein 2-like protein</fullName>
    </recommendedName>
</protein>
<dbReference type="GO" id="GO:0015232">
    <property type="term" value="F:heme transmembrane transporter activity"/>
    <property type="evidence" value="ECO:0007669"/>
    <property type="project" value="TreeGrafter"/>
</dbReference>
<feature type="transmembrane region" description="Helical" evidence="5">
    <location>
        <begin position="111"/>
        <end position="131"/>
    </location>
</feature>
<dbReference type="AlphaFoldDB" id="A0A3S3PTY8"/>
<dbReference type="InterPro" id="IPR036259">
    <property type="entry name" value="MFS_trans_sf"/>
</dbReference>
<evidence type="ECO:0000313" key="6">
    <source>
        <dbReference type="EMBL" id="RWS16318.1"/>
    </source>
</evidence>
<dbReference type="GO" id="GO:0020037">
    <property type="term" value="F:heme binding"/>
    <property type="evidence" value="ECO:0007669"/>
    <property type="project" value="TreeGrafter"/>
</dbReference>
<feature type="transmembrane region" description="Helical" evidence="5">
    <location>
        <begin position="87"/>
        <end position="104"/>
    </location>
</feature>
<reference evidence="6 7" key="1">
    <citation type="journal article" date="2018" name="Gigascience">
        <title>Genomes of trombidid mites reveal novel predicted allergens and laterally-transferred genes associated with secondary metabolism.</title>
        <authorList>
            <person name="Dong X."/>
            <person name="Chaisiri K."/>
            <person name="Xia D."/>
            <person name="Armstrong S.D."/>
            <person name="Fang Y."/>
            <person name="Donnelly M.J."/>
            <person name="Kadowaki T."/>
            <person name="McGarry J.W."/>
            <person name="Darby A.C."/>
            <person name="Makepeace B.L."/>
        </authorList>
    </citation>
    <scope>NUCLEOTIDE SEQUENCE [LARGE SCALE GENOMIC DNA]</scope>
    <source>
        <strain evidence="6">UoL-WK</strain>
    </source>
</reference>
<evidence type="ECO:0000256" key="4">
    <source>
        <dbReference type="ARBA" id="ARBA00023136"/>
    </source>
</evidence>
<dbReference type="GO" id="GO:0097037">
    <property type="term" value="P:heme export"/>
    <property type="evidence" value="ECO:0007669"/>
    <property type="project" value="TreeGrafter"/>
</dbReference>
<dbReference type="EMBL" id="NCKU01000250">
    <property type="protein sequence ID" value="RWS16318.1"/>
    <property type="molecule type" value="Genomic_DNA"/>
</dbReference>
<dbReference type="OrthoDB" id="422206at2759"/>
<feature type="transmembrane region" description="Helical" evidence="5">
    <location>
        <begin position="242"/>
        <end position="261"/>
    </location>
</feature>
<evidence type="ECO:0000256" key="2">
    <source>
        <dbReference type="ARBA" id="ARBA00022692"/>
    </source>
</evidence>
<evidence type="ECO:0000256" key="3">
    <source>
        <dbReference type="ARBA" id="ARBA00022989"/>
    </source>
</evidence>
<feature type="transmembrane region" description="Helical" evidence="5">
    <location>
        <begin position="273"/>
        <end position="292"/>
    </location>
</feature>
<evidence type="ECO:0008006" key="8">
    <source>
        <dbReference type="Google" id="ProtNLM"/>
    </source>
</evidence>
<feature type="transmembrane region" description="Helical" evidence="5">
    <location>
        <begin position="151"/>
        <end position="171"/>
    </location>
</feature>
<dbReference type="Gene3D" id="1.20.1250.20">
    <property type="entry name" value="MFS general substrate transporter like domains"/>
    <property type="match status" value="1"/>
</dbReference>
<keyword evidence="7" id="KW-1185">Reference proteome</keyword>
<evidence type="ECO:0000256" key="1">
    <source>
        <dbReference type="ARBA" id="ARBA00004141"/>
    </source>
</evidence>
<feature type="non-terminal residue" evidence="6">
    <location>
        <position position="340"/>
    </location>
</feature>
<comment type="subcellular location">
    <subcellularLocation>
        <location evidence="1">Membrane</location>
        <topology evidence="1">Multi-pass membrane protein</topology>
    </subcellularLocation>
</comment>
<keyword evidence="3 5" id="KW-1133">Transmembrane helix</keyword>
<dbReference type="Proteomes" id="UP000285301">
    <property type="component" value="Unassembled WGS sequence"/>
</dbReference>
<sequence length="340" mass="37910">MADEEKSSAIEYRTYSWRFVILFVLLSLQVAIGFQMQEFPSVVNVVAHYYNISYFAANTLGLSGLVLAVIAFYPLTYACEKFGLRDSFTAMAFLCAFGACLKCMALGRNYFLLLFTGQLLQAFSILITLFLTPTVASVCESIEEIRAGFSLILIPAAVFSVLLFLITVMFVKEKPPTPPSAVQKLRETVDQSWKFSHLLKNINFYYLSVIFSLMCTSNQVLLLTLNRSVLLQFEHGEKQLSVSGFLLCGNAIFGTIIVKVVTQKFSNYKILNIINSLIGSLFLACYIASLWFKSEILLYLALAGYGICFNPSTSVVADFLFKVSYPFPSGTVYAISFAIN</sequence>
<evidence type="ECO:0000313" key="7">
    <source>
        <dbReference type="Proteomes" id="UP000285301"/>
    </source>
</evidence>
<feature type="transmembrane region" description="Helical" evidence="5">
    <location>
        <begin position="55"/>
        <end position="75"/>
    </location>
</feature>
<gene>
    <name evidence="6" type="ORF">B4U79_18940</name>
</gene>
<dbReference type="GO" id="GO:0016020">
    <property type="term" value="C:membrane"/>
    <property type="evidence" value="ECO:0007669"/>
    <property type="project" value="UniProtKB-SubCell"/>
</dbReference>
<organism evidence="6 7">
    <name type="scientific">Dinothrombium tinctorium</name>
    <dbReference type="NCBI Taxonomy" id="1965070"/>
    <lineage>
        <taxon>Eukaryota</taxon>
        <taxon>Metazoa</taxon>
        <taxon>Ecdysozoa</taxon>
        <taxon>Arthropoda</taxon>
        <taxon>Chelicerata</taxon>
        <taxon>Arachnida</taxon>
        <taxon>Acari</taxon>
        <taxon>Acariformes</taxon>
        <taxon>Trombidiformes</taxon>
        <taxon>Prostigmata</taxon>
        <taxon>Anystina</taxon>
        <taxon>Parasitengona</taxon>
        <taxon>Trombidioidea</taxon>
        <taxon>Trombidiidae</taxon>
        <taxon>Dinothrombium</taxon>
    </lineage>
</organism>
<comment type="caution">
    <text evidence="6">The sequence shown here is derived from an EMBL/GenBank/DDBJ whole genome shotgun (WGS) entry which is preliminary data.</text>
</comment>
<evidence type="ECO:0000256" key="5">
    <source>
        <dbReference type="SAM" id="Phobius"/>
    </source>
</evidence>
<dbReference type="PANTHER" id="PTHR10924">
    <property type="entry name" value="MAJOR FACILITATOR SUPERFAMILY PROTEIN-RELATED"/>
    <property type="match status" value="1"/>
</dbReference>
<dbReference type="InterPro" id="IPR049680">
    <property type="entry name" value="FLVCR1-2_SLC49-like"/>
</dbReference>
<feature type="transmembrane region" description="Helical" evidence="5">
    <location>
        <begin position="204"/>
        <end position="222"/>
    </location>
</feature>